<dbReference type="VEuPathDB" id="TriTrypDB:LpyrH10_45_0030"/>
<reference evidence="2 3" key="1">
    <citation type="submission" date="2015-07" db="EMBL/GenBank/DDBJ databases">
        <title>High-quality genome of monoxenous trypanosomatid Leptomonas pyrrhocoris.</title>
        <authorList>
            <person name="Flegontov P."/>
            <person name="Butenko A."/>
            <person name="Firsov S."/>
            <person name="Vlcek C."/>
            <person name="Logacheva M.D."/>
            <person name="Field M."/>
            <person name="Filatov D."/>
            <person name="Flegontova O."/>
            <person name="Gerasimov E."/>
            <person name="Jackson A.P."/>
            <person name="Kelly S."/>
            <person name="Opperdoes F."/>
            <person name="O'Reilly A."/>
            <person name="Votypka J."/>
            <person name="Yurchenko V."/>
            <person name="Lukes J."/>
        </authorList>
    </citation>
    <scope>NUCLEOTIDE SEQUENCE [LARGE SCALE GENOMIC DNA]</scope>
    <source>
        <strain evidence="2">H10</strain>
    </source>
</reference>
<feature type="compositionally biased region" description="Basic residues" evidence="1">
    <location>
        <begin position="282"/>
        <end position="295"/>
    </location>
</feature>
<evidence type="ECO:0000313" key="2">
    <source>
        <dbReference type="EMBL" id="KPA73094.1"/>
    </source>
</evidence>
<evidence type="ECO:0000313" key="3">
    <source>
        <dbReference type="Proteomes" id="UP000037923"/>
    </source>
</evidence>
<feature type="region of interest" description="Disordered" evidence="1">
    <location>
        <begin position="282"/>
        <end position="313"/>
    </location>
</feature>
<organism evidence="2 3">
    <name type="scientific">Leptomonas pyrrhocoris</name>
    <name type="common">Firebug parasite</name>
    <dbReference type="NCBI Taxonomy" id="157538"/>
    <lineage>
        <taxon>Eukaryota</taxon>
        <taxon>Discoba</taxon>
        <taxon>Euglenozoa</taxon>
        <taxon>Kinetoplastea</taxon>
        <taxon>Metakinetoplastina</taxon>
        <taxon>Trypanosomatida</taxon>
        <taxon>Trypanosomatidae</taxon>
        <taxon>Leishmaniinae</taxon>
        <taxon>Leptomonas</taxon>
    </lineage>
</organism>
<protein>
    <recommendedName>
        <fullName evidence="4">TATE DNA Transposon</fullName>
    </recommendedName>
</protein>
<dbReference type="Proteomes" id="UP000037923">
    <property type="component" value="Unassembled WGS sequence"/>
</dbReference>
<dbReference type="EMBL" id="LGTL01000045">
    <property type="protein sequence ID" value="KPA73094.1"/>
    <property type="molecule type" value="Genomic_DNA"/>
</dbReference>
<dbReference type="AlphaFoldDB" id="A0A0N0VCJ9"/>
<evidence type="ECO:0000256" key="1">
    <source>
        <dbReference type="SAM" id="MobiDB-lite"/>
    </source>
</evidence>
<comment type="caution">
    <text evidence="2">The sequence shown here is derived from an EMBL/GenBank/DDBJ whole genome shotgun (WGS) entry which is preliminary data.</text>
</comment>
<sequence>MTASLSEELKTLAQRLEAKGITEAEYNILVKDAVARHNKGVKDTVSYLAEQADYQLSPWKIGLQEAQDFWADCPDLTEDKIKEKFLRMAKHKQLSPMIVLVCMYLLFTTDKEIGRTRILQLLLFAPSDKMVDYHNWHIYECLLPQEQRIFGELIAHCPLPFYPPWPELSHLNEEARQIVRQGKSLNGGGDAHTDITEMRRLYGTTSLDVLEGAGFEPVLNAQGEQIAAVDRSLTEAALQQVQQSIQNLSAALAKSASTYRGRGRGGGRSRWSRLQQLEGSRRKWPLGIRRRRHREGRGPQKTDETRAQEEFPR</sequence>
<dbReference type="RefSeq" id="XP_015651533.1">
    <property type="nucleotide sequence ID" value="XM_015809883.1"/>
</dbReference>
<evidence type="ECO:0008006" key="4">
    <source>
        <dbReference type="Google" id="ProtNLM"/>
    </source>
</evidence>
<feature type="compositionally biased region" description="Basic and acidic residues" evidence="1">
    <location>
        <begin position="296"/>
        <end position="313"/>
    </location>
</feature>
<name>A0A0N0VCJ9_LEPPY</name>
<keyword evidence="3" id="KW-1185">Reference proteome</keyword>
<accession>A0A0N0VCJ9</accession>
<dbReference type="GeneID" id="26910404"/>
<proteinExistence type="predicted"/>
<gene>
    <name evidence="2" type="ORF">ABB37_10124</name>
</gene>